<protein>
    <submittedName>
        <fullName evidence="10">Tripartite motif-containing protein 2-like</fullName>
    </submittedName>
</protein>
<feature type="repeat" description="NHL" evidence="6">
    <location>
        <begin position="391"/>
        <end position="434"/>
    </location>
</feature>
<dbReference type="InterPro" id="IPR018957">
    <property type="entry name" value="Znf_C3HC4_RING-type"/>
</dbReference>
<dbReference type="Pfam" id="PF00643">
    <property type="entry name" value="zf-B_box"/>
    <property type="match status" value="1"/>
</dbReference>
<dbReference type="PROSITE" id="PS00028">
    <property type="entry name" value="ZINC_FINGER_C2H2_1"/>
    <property type="match status" value="1"/>
</dbReference>
<dbReference type="InterPro" id="IPR001841">
    <property type="entry name" value="Znf_RING"/>
</dbReference>
<dbReference type="SMART" id="SM00184">
    <property type="entry name" value="RING"/>
    <property type="match status" value="1"/>
</dbReference>
<evidence type="ECO:0000256" key="2">
    <source>
        <dbReference type="ARBA" id="ARBA00022737"/>
    </source>
</evidence>
<dbReference type="GeneID" id="100367973"/>
<dbReference type="CDD" id="cd16579">
    <property type="entry name" value="RING-HC_PML_C-V"/>
    <property type="match status" value="1"/>
</dbReference>
<dbReference type="Gene3D" id="2.120.10.30">
    <property type="entry name" value="TolB, C-terminal domain"/>
    <property type="match status" value="1"/>
</dbReference>
<dbReference type="InterPro" id="IPR013087">
    <property type="entry name" value="Znf_C2H2_type"/>
</dbReference>
<dbReference type="Gene3D" id="3.30.160.60">
    <property type="entry name" value="Classic Zinc Finger"/>
    <property type="match status" value="1"/>
</dbReference>
<dbReference type="Gene3D" id="4.10.830.40">
    <property type="match status" value="1"/>
</dbReference>
<sequence>MAASTIFSEICDQFLRCKLCEGDFNSPKLLPCLHSFCRNCLDGLLKSDSNERSLNCPVCKQYVSLYGKHGVDGLRDNEFIASLTETMGMLQKIRNPVNAIVCTCCSDGNEAKSYCPACDDFLCDDCVGAHGRLKVFKNHASVLLDDIRSGKCTECLLKHDKTQVCKVHDGEVMRFYCKTCEKQICRDCTVLDHKEPDHRYHRLCDAISECREALKKNLSEVKMKISLVNNSLKAVAKSQNEIAQGKEKTIEKIHLEAEKRVDDITNMRIALEGQVNALSSIKERQLNDLKDMLDLELLKLNGSFEFTDIILKMGIDRDILAGKTQMERRLKELAETCVEANMVVDTAVKFIGSYATRATDPLGKVVDESGTTVTVDGPLKSNSVQYSCRLLFEFGKRGSGPGEFCDPEGVAVTNAGDIVVADKGNSRLQIFDSLGNYKFQSPAHMYKTPTDVAVNPDNDFVVVDYGLRCIRITSPDKCHVTIRKTDSSDSPKSPVDDDFWNYLHGITVDRIGHVVVSSSCHEQSHIRVFTPYGTEICRIGEKDKLDRIFYMCTDSSNENILVSNHGKRPLRKYDIRGREIWSTNLPGHFITGICCDDLDNMLTVSYRTGQILLVHKDGTPGGILAEGLSHPEGIAFTKDKKLVVVDGGHNRVKVYQYRRTGSNA</sequence>
<dbReference type="PROSITE" id="PS00518">
    <property type="entry name" value="ZF_RING_1"/>
    <property type="match status" value="1"/>
</dbReference>
<dbReference type="Pfam" id="PF00097">
    <property type="entry name" value="zf-C3HC4"/>
    <property type="match status" value="1"/>
</dbReference>
<dbReference type="Pfam" id="PF01436">
    <property type="entry name" value="NHL"/>
    <property type="match status" value="1"/>
</dbReference>
<evidence type="ECO:0000259" key="7">
    <source>
        <dbReference type="PROSITE" id="PS50089"/>
    </source>
</evidence>
<dbReference type="InterPro" id="IPR013083">
    <property type="entry name" value="Znf_RING/FYVE/PHD"/>
</dbReference>
<dbReference type="InterPro" id="IPR000315">
    <property type="entry name" value="Znf_B-box"/>
</dbReference>
<dbReference type="PROSITE" id="PS50119">
    <property type="entry name" value="ZF_BBOX"/>
    <property type="match status" value="2"/>
</dbReference>
<evidence type="ECO:0000256" key="6">
    <source>
        <dbReference type="PROSITE-ProRule" id="PRU00504"/>
    </source>
</evidence>
<dbReference type="CDD" id="cd14961">
    <property type="entry name" value="NHL_TRIM32_like"/>
    <property type="match status" value="1"/>
</dbReference>
<dbReference type="PANTHER" id="PTHR25462">
    <property type="entry name" value="BONUS, ISOFORM C-RELATED"/>
    <property type="match status" value="1"/>
</dbReference>
<evidence type="ECO:0000256" key="1">
    <source>
        <dbReference type="ARBA" id="ARBA00022723"/>
    </source>
</evidence>
<dbReference type="SUPFAM" id="SSF57850">
    <property type="entry name" value="RING/U-box"/>
    <property type="match status" value="1"/>
</dbReference>
<accession>A0ABM0GN56</accession>
<dbReference type="PANTHER" id="PTHR25462:SF296">
    <property type="entry name" value="MEIOTIC P26, ISOFORM F"/>
    <property type="match status" value="1"/>
</dbReference>
<feature type="domain" description="B box-type" evidence="8">
    <location>
        <begin position="160"/>
        <end position="203"/>
    </location>
</feature>
<keyword evidence="2" id="KW-0677">Repeat</keyword>
<keyword evidence="4" id="KW-0862">Zinc</keyword>
<evidence type="ECO:0000313" key="9">
    <source>
        <dbReference type="Proteomes" id="UP000694865"/>
    </source>
</evidence>
<feature type="domain" description="RING-type" evidence="7">
    <location>
        <begin position="17"/>
        <end position="60"/>
    </location>
</feature>
<evidence type="ECO:0000256" key="3">
    <source>
        <dbReference type="ARBA" id="ARBA00022771"/>
    </source>
</evidence>
<evidence type="ECO:0000256" key="4">
    <source>
        <dbReference type="ARBA" id="ARBA00022833"/>
    </source>
</evidence>
<dbReference type="InterPro" id="IPR001258">
    <property type="entry name" value="NHL_repeat"/>
</dbReference>
<dbReference type="InterPro" id="IPR011042">
    <property type="entry name" value="6-blade_b-propeller_TolB-like"/>
</dbReference>
<dbReference type="PROSITE" id="PS51125">
    <property type="entry name" value="NHL"/>
    <property type="match status" value="1"/>
</dbReference>
<dbReference type="SMART" id="SM00336">
    <property type="entry name" value="BBOX"/>
    <property type="match status" value="2"/>
</dbReference>
<dbReference type="Proteomes" id="UP000694865">
    <property type="component" value="Unplaced"/>
</dbReference>
<dbReference type="Gene3D" id="3.30.40.10">
    <property type="entry name" value="Zinc/RING finger domain, C3HC4 (zinc finger)"/>
    <property type="match status" value="1"/>
</dbReference>
<reference evidence="10" key="1">
    <citation type="submission" date="2025-08" db="UniProtKB">
        <authorList>
            <consortium name="RefSeq"/>
        </authorList>
    </citation>
    <scope>IDENTIFICATION</scope>
    <source>
        <tissue evidence="10">Testes</tissue>
    </source>
</reference>
<dbReference type="SUPFAM" id="SSF101898">
    <property type="entry name" value="NHL repeat"/>
    <property type="match status" value="1"/>
</dbReference>
<keyword evidence="1" id="KW-0479">Metal-binding</keyword>
<dbReference type="RefSeq" id="XP_002733628.1">
    <property type="nucleotide sequence ID" value="XM_002733582.1"/>
</dbReference>
<organism evidence="9 10">
    <name type="scientific">Saccoglossus kowalevskii</name>
    <name type="common">Acorn worm</name>
    <dbReference type="NCBI Taxonomy" id="10224"/>
    <lineage>
        <taxon>Eukaryota</taxon>
        <taxon>Metazoa</taxon>
        <taxon>Hemichordata</taxon>
        <taxon>Enteropneusta</taxon>
        <taxon>Harrimaniidae</taxon>
        <taxon>Saccoglossus</taxon>
    </lineage>
</organism>
<evidence type="ECO:0000313" key="10">
    <source>
        <dbReference type="RefSeq" id="XP_002733628.1"/>
    </source>
</evidence>
<evidence type="ECO:0000256" key="5">
    <source>
        <dbReference type="PROSITE-ProRule" id="PRU00024"/>
    </source>
</evidence>
<gene>
    <name evidence="10" type="primary">LOC100367973</name>
</gene>
<keyword evidence="3 5" id="KW-0863">Zinc-finger</keyword>
<name>A0ABM0GN56_SACKO</name>
<dbReference type="SUPFAM" id="SSF57845">
    <property type="entry name" value="B-box zinc-binding domain"/>
    <property type="match status" value="1"/>
</dbReference>
<dbReference type="InterPro" id="IPR017907">
    <property type="entry name" value="Znf_RING_CS"/>
</dbReference>
<keyword evidence="9" id="KW-1185">Reference proteome</keyword>
<dbReference type="InterPro" id="IPR047153">
    <property type="entry name" value="TRIM45/56/19-like"/>
</dbReference>
<evidence type="ECO:0000259" key="8">
    <source>
        <dbReference type="PROSITE" id="PS50119"/>
    </source>
</evidence>
<proteinExistence type="predicted"/>
<dbReference type="PROSITE" id="PS50089">
    <property type="entry name" value="ZF_RING_2"/>
    <property type="match status" value="1"/>
</dbReference>
<feature type="domain" description="B box-type" evidence="8">
    <location>
        <begin position="97"/>
        <end position="144"/>
    </location>
</feature>